<feature type="domain" description="Glycosyltransferase 2-like" evidence="9">
    <location>
        <begin position="7"/>
        <end position="168"/>
    </location>
</feature>
<dbReference type="EC" id="2.4.2.53" evidence="10"/>
<feature type="transmembrane region" description="Helical" evidence="8">
    <location>
        <begin position="265"/>
        <end position="287"/>
    </location>
</feature>
<dbReference type="CDD" id="cd04187">
    <property type="entry name" value="DPM1_like_bac"/>
    <property type="match status" value="1"/>
</dbReference>
<evidence type="ECO:0000256" key="6">
    <source>
        <dbReference type="ARBA" id="ARBA00022989"/>
    </source>
</evidence>
<evidence type="ECO:0000256" key="2">
    <source>
        <dbReference type="ARBA" id="ARBA00022676"/>
    </source>
</evidence>
<organism evidence="10">
    <name type="scientific">hydrothermal vent metagenome</name>
    <dbReference type="NCBI Taxonomy" id="652676"/>
    <lineage>
        <taxon>unclassified sequences</taxon>
        <taxon>metagenomes</taxon>
        <taxon>ecological metagenomes</taxon>
    </lineage>
</organism>
<dbReference type="InterPro" id="IPR029044">
    <property type="entry name" value="Nucleotide-diphossugar_trans"/>
</dbReference>
<dbReference type="PANTHER" id="PTHR48090:SF3">
    <property type="entry name" value="UNDECAPRENYL-PHOSPHATE 4-DEOXY-4-FORMAMIDO-L-ARABINOSE TRANSFERASE"/>
    <property type="match status" value="1"/>
</dbReference>
<keyword evidence="5" id="KW-0448">Lipopolysaccharide biosynthesis</keyword>
<dbReference type="SUPFAM" id="SSF53448">
    <property type="entry name" value="Nucleotide-diphospho-sugar transferases"/>
    <property type="match status" value="1"/>
</dbReference>
<dbReference type="GO" id="GO:0005886">
    <property type="term" value="C:plasma membrane"/>
    <property type="evidence" value="ECO:0007669"/>
    <property type="project" value="TreeGrafter"/>
</dbReference>
<dbReference type="GO" id="GO:0009103">
    <property type="term" value="P:lipopolysaccharide biosynthetic process"/>
    <property type="evidence" value="ECO:0007669"/>
    <property type="project" value="UniProtKB-KW"/>
</dbReference>
<keyword evidence="4 8" id="KW-0812">Transmembrane</keyword>
<evidence type="ECO:0000256" key="1">
    <source>
        <dbReference type="ARBA" id="ARBA00022475"/>
    </source>
</evidence>
<feature type="transmembrane region" description="Helical" evidence="8">
    <location>
        <begin position="231"/>
        <end position="253"/>
    </location>
</feature>
<keyword evidence="1" id="KW-1003">Cell membrane</keyword>
<dbReference type="GO" id="GO:0099621">
    <property type="term" value="F:undecaprenyl-phosphate 4-deoxy-4-formamido-L-arabinose transferase activity"/>
    <property type="evidence" value="ECO:0007669"/>
    <property type="project" value="UniProtKB-EC"/>
</dbReference>
<dbReference type="Pfam" id="PF00535">
    <property type="entry name" value="Glycos_transf_2"/>
    <property type="match status" value="1"/>
</dbReference>
<dbReference type="Gene3D" id="3.90.550.10">
    <property type="entry name" value="Spore Coat Polysaccharide Biosynthesis Protein SpsA, Chain A"/>
    <property type="match status" value="1"/>
</dbReference>
<evidence type="ECO:0000259" key="9">
    <source>
        <dbReference type="Pfam" id="PF00535"/>
    </source>
</evidence>
<proteinExistence type="predicted"/>
<keyword evidence="7 8" id="KW-0472">Membrane</keyword>
<sequence>MKRLDLSVVIPVLNESDNLPELLRRCLAACREAGGSFEIILVDDGSTDGSTAILAAAADQHGPEVVAVLLNRNYGQHAAVCAGLSQSRGEIVVTLDADLQNPPEEIPNLVREMKKGYDVVGTVRENRRDSLFRRLASSLVNSMVRRATGVMMHDYGCMLRAYSRPIVEAILQCREHSTFIPILANSFARTTSEIQVRHESRRRGDSKYSFFKLISLQFDLLTSMSTFPLRLLSIIGTIIAAGGMTFGIFLLIMRFVRGSVWAANGVFTLFAVLFIFIGAQFIGLGLLGEYIGRIYWDVRGRPRYFVQHIINGAQGAEPPEASPAAPTE</sequence>
<keyword evidence="3 10" id="KW-0808">Transferase</keyword>
<evidence type="ECO:0000313" key="10">
    <source>
        <dbReference type="EMBL" id="VAW41752.1"/>
    </source>
</evidence>
<gene>
    <name evidence="10" type="ORF">MNBD_DELTA04-1733</name>
</gene>
<name>A0A3B0VRX9_9ZZZZ</name>
<dbReference type="InterPro" id="IPR050256">
    <property type="entry name" value="Glycosyltransferase_2"/>
</dbReference>
<protein>
    <submittedName>
        <fullName evidence="10">Undecaprenyl-phosphate 4-deoxy-4-formamido-L-arabinose transferase</fullName>
        <ecNumber evidence="10">2.4.2.53</ecNumber>
    </submittedName>
</protein>
<reference evidence="10" key="1">
    <citation type="submission" date="2018-06" db="EMBL/GenBank/DDBJ databases">
        <authorList>
            <person name="Zhirakovskaya E."/>
        </authorList>
    </citation>
    <scope>NUCLEOTIDE SEQUENCE</scope>
</reference>
<dbReference type="EMBL" id="UOEY01000136">
    <property type="protein sequence ID" value="VAW41752.1"/>
    <property type="molecule type" value="Genomic_DNA"/>
</dbReference>
<keyword evidence="2 10" id="KW-0328">Glycosyltransferase</keyword>
<evidence type="ECO:0000256" key="7">
    <source>
        <dbReference type="ARBA" id="ARBA00023136"/>
    </source>
</evidence>
<dbReference type="PANTHER" id="PTHR48090">
    <property type="entry name" value="UNDECAPRENYL-PHOSPHATE 4-DEOXY-4-FORMAMIDO-L-ARABINOSE TRANSFERASE-RELATED"/>
    <property type="match status" value="1"/>
</dbReference>
<evidence type="ECO:0000256" key="5">
    <source>
        <dbReference type="ARBA" id="ARBA00022985"/>
    </source>
</evidence>
<dbReference type="AlphaFoldDB" id="A0A3B0VRX9"/>
<evidence type="ECO:0000256" key="4">
    <source>
        <dbReference type="ARBA" id="ARBA00022692"/>
    </source>
</evidence>
<evidence type="ECO:0000256" key="3">
    <source>
        <dbReference type="ARBA" id="ARBA00022679"/>
    </source>
</evidence>
<evidence type="ECO:0000256" key="8">
    <source>
        <dbReference type="SAM" id="Phobius"/>
    </source>
</evidence>
<dbReference type="InterPro" id="IPR001173">
    <property type="entry name" value="Glyco_trans_2-like"/>
</dbReference>
<keyword evidence="6 8" id="KW-1133">Transmembrane helix</keyword>
<accession>A0A3B0VRX9</accession>